<dbReference type="InterPro" id="IPR009061">
    <property type="entry name" value="DNA-bd_dom_put_sf"/>
</dbReference>
<dbReference type="InterPro" id="IPR009057">
    <property type="entry name" value="Homeodomain-like_sf"/>
</dbReference>
<name>A0A8J3EDI0_9PROT</name>
<dbReference type="GO" id="GO:0003677">
    <property type="term" value="F:DNA binding"/>
    <property type="evidence" value="ECO:0007669"/>
    <property type="project" value="InterPro"/>
</dbReference>
<sequence>MLSREWFTAAALAALALPGLPRAKKNVTALAKRAGWQHPEAEGRLWRRRRGGGGGIEYHCSVLPAKAQAALARIFAAGAAGAAGGAAREALVAGELWAWFERQPETKKATARARLEALEAVAALVRSGVGRRAAVRQVAALRGVAPTTLYNWQRLVAGVPRQDWLPRLAPQYGTAGRGAACSPEAWEFLKADYLRPEQPNFADCYRRLAATAAEAGWTVPSARTLLRRLAALPEGLRVLTRQGAAALQRLYPAQARERGVFHALEAVNADGHVWDVFVRWPDGEVARPVMVAFQDIYSGMILSWRVDRTENKEAVRLAFGDLVERYGVPDHCWLDNGRNFASKWLTGGVPNRYRFKVRDDEPHGLMTALGVQVHWTTPYSGQSKPIERAFRDFAQGLAKHPAFAGAWTGNDPRAKPANYASRAVPLDTFLEVVAAGIAEHNARPGRKSEVCRGRSFAEAFAESYARAPIRRASAEQRRLWLMAAEGVMVRRADASIHLEGNRYWADFLLAHRGRRAVVRFDPQALQEEVHVYRLDGTYLGAAPCVEAAGFADVAAAREHARRRRAWLKGYRQMAAAERTLSVEQVAALLPKAPAEPPAPPPKVVRLVQGGAALRPAAAEEEDDTPLDERLFVAAVRALRAGRSGPQLRVVAEEEAGAED</sequence>
<dbReference type="InterPro" id="IPR015378">
    <property type="entry name" value="Transposase-like_Mu_C"/>
</dbReference>
<dbReference type="Proteomes" id="UP000597507">
    <property type="component" value="Unassembled WGS sequence"/>
</dbReference>
<dbReference type="Gene3D" id="1.10.10.60">
    <property type="entry name" value="Homeodomain-like"/>
    <property type="match status" value="2"/>
</dbReference>
<dbReference type="SUPFAM" id="SSF46955">
    <property type="entry name" value="Putative DNA-binding domain"/>
    <property type="match status" value="1"/>
</dbReference>
<dbReference type="SUPFAM" id="SSF46689">
    <property type="entry name" value="Homeodomain-like"/>
    <property type="match status" value="2"/>
</dbReference>
<feature type="domain" description="HTH Mu-type" evidence="1">
    <location>
        <begin position="5"/>
        <end position="79"/>
    </location>
</feature>
<evidence type="ECO:0000313" key="2">
    <source>
        <dbReference type="EMBL" id="GGG30785.1"/>
    </source>
</evidence>
<protein>
    <submittedName>
        <fullName evidence="2">Transposase</fullName>
    </submittedName>
</protein>
<accession>A0A8J3EDI0</accession>
<dbReference type="Gene3D" id="6.10.250.2550">
    <property type="match status" value="1"/>
</dbReference>
<gene>
    <name evidence="2" type="primary">tnpA</name>
    <name evidence="2" type="ORF">GCM10010964_18370</name>
</gene>
<dbReference type="PROSITE" id="PS51702">
    <property type="entry name" value="HTH_MU"/>
    <property type="match status" value="1"/>
</dbReference>
<dbReference type="SUPFAM" id="SSF50610">
    <property type="entry name" value="mu transposase, C-terminal domain"/>
    <property type="match status" value="1"/>
</dbReference>
<dbReference type="AlphaFoldDB" id="A0A8J3EDI0"/>
<dbReference type="InterPro" id="IPR036388">
    <property type="entry name" value="WH-like_DNA-bd_sf"/>
</dbReference>
<dbReference type="Gene3D" id="1.10.10.10">
    <property type="entry name" value="Winged helix-like DNA-binding domain superfamily/Winged helix DNA-binding domain"/>
    <property type="match status" value="1"/>
</dbReference>
<dbReference type="Pfam" id="PF02914">
    <property type="entry name" value="DDE_2"/>
    <property type="match status" value="1"/>
</dbReference>
<dbReference type="InterPro" id="IPR009004">
    <property type="entry name" value="Transposase_Mu_C"/>
</dbReference>
<organism evidence="2 3">
    <name type="scientific">Caldovatus sediminis</name>
    <dbReference type="NCBI Taxonomy" id="2041189"/>
    <lineage>
        <taxon>Bacteria</taxon>
        <taxon>Pseudomonadati</taxon>
        <taxon>Pseudomonadota</taxon>
        <taxon>Alphaproteobacteria</taxon>
        <taxon>Acetobacterales</taxon>
        <taxon>Roseomonadaceae</taxon>
        <taxon>Caldovatus</taxon>
    </lineage>
</organism>
<proteinExistence type="predicted"/>
<reference evidence="2 3" key="1">
    <citation type="journal article" date="2014" name="Int. J. Syst. Evol. Microbiol.">
        <title>Complete genome sequence of Corynebacterium casei LMG S-19264T (=DSM 44701T), isolated from a smear-ripened cheese.</title>
        <authorList>
            <consortium name="US DOE Joint Genome Institute (JGI-PGF)"/>
            <person name="Walter F."/>
            <person name="Albersmeier A."/>
            <person name="Kalinowski J."/>
            <person name="Ruckert C."/>
        </authorList>
    </citation>
    <scope>NUCLEOTIDE SEQUENCE [LARGE SCALE GENOMIC DNA]</scope>
    <source>
        <strain evidence="2 3">CGMCC 1.16330</strain>
    </source>
</reference>
<dbReference type="EMBL" id="BMKS01000004">
    <property type="protein sequence ID" value="GGG30785.1"/>
    <property type="molecule type" value="Genomic_DNA"/>
</dbReference>
<dbReference type="Gene3D" id="2.30.30.130">
    <property type="entry name" value="Transposase, Mu, C-terminal"/>
    <property type="match status" value="1"/>
</dbReference>
<dbReference type="RefSeq" id="WP_188899706.1">
    <property type="nucleotide sequence ID" value="NZ_BMKS01000004.1"/>
</dbReference>
<dbReference type="GO" id="GO:0004803">
    <property type="term" value="F:transposase activity"/>
    <property type="evidence" value="ECO:0007669"/>
    <property type="project" value="InterPro"/>
</dbReference>
<keyword evidence="3" id="KW-1185">Reference proteome</keyword>
<dbReference type="Pfam" id="PF02316">
    <property type="entry name" value="HTH_Tnp_Mu_1"/>
    <property type="match status" value="1"/>
</dbReference>
<evidence type="ECO:0000259" key="1">
    <source>
        <dbReference type="PROSITE" id="PS51702"/>
    </source>
</evidence>
<comment type="caution">
    <text evidence="2">The sequence shown here is derived from an EMBL/GenBank/DDBJ whole genome shotgun (WGS) entry which is preliminary data.</text>
</comment>
<dbReference type="Pfam" id="PF09039">
    <property type="entry name" value="HTH_Tnp_Mu_2"/>
    <property type="match status" value="1"/>
</dbReference>
<dbReference type="SUPFAM" id="SSF53098">
    <property type="entry name" value="Ribonuclease H-like"/>
    <property type="match status" value="1"/>
</dbReference>
<dbReference type="InterPro" id="IPR015126">
    <property type="entry name" value="Mu_I-gamma"/>
</dbReference>
<dbReference type="Gene3D" id="3.30.420.10">
    <property type="entry name" value="Ribonuclease H-like superfamily/Ribonuclease H"/>
    <property type="match status" value="1"/>
</dbReference>
<dbReference type="InterPro" id="IPR004189">
    <property type="entry name" value="Phage_Mu_transposase"/>
</dbReference>
<dbReference type="InterPro" id="IPR012337">
    <property type="entry name" value="RNaseH-like_sf"/>
</dbReference>
<dbReference type="InterPro" id="IPR003314">
    <property type="entry name" value="Mu-type_HTH"/>
</dbReference>
<dbReference type="InterPro" id="IPR036397">
    <property type="entry name" value="RNaseH_sf"/>
</dbReference>
<dbReference type="Pfam" id="PF09299">
    <property type="entry name" value="Mu-transpos_C"/>
    <property type="match status" value="1"/>
</dbReference>
<dbReference type="GO" id="GO:0006313">
    <property type="term" value="P:DNA transposition"/>
    <property type="evidence" value="ECO:0007669"/>
    <property type="project" value="InterPro"/>
</dbReference>
<dbReference type="GO" id="GO:0015074">
    <property type="term" value="P:DNA integration"/>
    <property type="evidence" value="ECO:0007669"/>
    <property type="project" value="InterPro"/>
</dbReference>
<evidence type="ECO:0000313" key="3">
    <source>
        <dbReference type="Proteomes" id="UP000597507"/>
    </source>
</evidence>